<accession>A0A813LG25</accession>
<keyword evidence="1" id="KW-0472">Membrane</keyword>
<organism evidence="2 3">
    <name type="scientific">Polarella glacialis</name>
    <name type="common">Dinoflagellate</name>
    <dbReference type="NCBI Taxonomy" id="89957"/>
    <lineage>
        <taxon>Eukaryota</taxon>
        <taxon>Sar</taxon>
        <taxon>Alveolata</taxon>
        <taxon>Dinophyceae</taxon>
        <taxon>Suessiales</taxon>
        <taxon>Suessiaceae</taxon>
        <taxon>Polarella</taxon>
    </lineage>
</organism>
<feature type="transmembrane region" description="Helical" evidence="1">
    <location>
        <begin position="28"/>
        <end position="45"/>
    </location>
</feature>
<reference evidence="2" key="1">
    <citation type="submission" date="2021-02" db="EMBL/GenBank/DDBJ databases">
        <authorList>
            <person name="Dougan E. K."/>
            <person name="Rhodes N."/>
            <person name="Thang M."/>
            <person name="Chan C."/>
        </authorList>
    </citation>
    <scope>NUCLEOTIDE SEQUENCE</scope>
</reference>
<dbReference type="Proteomes" id="UP000626109">
    <property type="component" value="Unassembled WGS sequence"/>
</dbReference>
<evidence type="ECO:0000313" key="3">
    <source>
        <dbReference type="Proteomes" id="UP000626109"/>
    </source>
</evidence>
<comment type="caution">
    <text evidence="2">The sequence shown here is derived from an EMBL/GenBank/DDBJ whole genome shotgun (WGS) entry which is preliminary data.</text>
</comment>
<name>A0A813LG25_POLGL</name>
<sequence>DSPPGRQHSDGGLWPGAAADLQDVNRDVVMLSLVALLALVAVVQSGRKRPRATCAVVCCYSLWLGWQLARGQEAWKEVVVHAQAAAVATEVAIHSVGLAGAKIGLMLAAWLVLFLPPVLDAWSVLSPILQKIGEMLAVPIGAGLLFWDGLTWQERGIVALFALGLAGALWATVRIWQARDTLQRGTRQFLVGAKT</sequence>
<gene>
    <name evidence="2" type="ORF">PGLA2088_LOCUS44723</name>
</gene>
<dbReference type="EMBL" id="CAJNNW010035338">
    <property type="protein sequence ID" value="CAE8727143.1"/>
    <property type="molecule type" value="Genomic_DNA"/>
</dbReference>
<evidence type="ECO:0000313" key="2">
    <source>
        <dbReference type="EMBL" id="CAE8727143.1"/>
    </source>
</evidence>
<proteinExistence type="predicted"/>
<feature type="non-terminal residue" evidence="2">
    <location>
        <position position="195"/>
    </location>
</feature>
<evidence type="ECO:0000256" key="1">
    <source>
        <dbReference type="SAM" id="Phobius"/>
    </source>
</evidence>
<dbReference type="AlphaFoldDB" id="A0A813LG25"/>
<keyword evidence="1" id="KW-1133">Transmembrane helix</keyword>
<feature type="non-terminal residue" evidence="2">
    <location>
        <position position="1"/>
    </location>
</feature>
<protein>
    <submittedName>
        <fullName evidence="2">Uncharacterized protein</fullName>
    </submittedName>
</protein>
<keyword evidence="1" id="KW-0812">Transmembrane</keyword>
<feature type="transmembrane region" description="Helical" evidence="1">
    <location>
        <begin position="156"/>
        <end position="176"/>
    </location>
</feature>